<evidence type="ECO:0000313" key="1">
    <source>
        <dbReference type="EMBL" id="PIT48992.1"/>
    </source>
</evidence>
<organism evidence="1 2">
    <name type="scientific">Snodgrassella alvi</name>
    <dbReference type="NCBI Taxonomy" id="1196083"/>
    <lineage>
        <taxon>Bacteria</taxon>
        <taxon>Pseudomonadati</taxon>
        <taxon>Pseudomonadota</taxon>
        <taxon>Betaproteobacteria</taxon>
        <taxon>Neisseriales</taxon>
        <taxon>Neisseriaceae</taxon>
        <taxon>Snodgrassella</taxon>
    </lineage>
</organism>
<gene>
    <name evidence="1" type="ORF">BHC48_08965</name>
</gene>
<proteinExistence type="predicted"/>
<reference evidence="1 2" key="1">
    <citation type="journal article" date="2017" name="MBio">
        <title>Type VI secretion-mediated competition in the bee gut microbiome.</title>
        <authorList>
            <person name="Steele M.I."/>
            <person name="Kwong W.K."/>
            <person name="Powell J.E."/>
            <person name="Whiteley M."/>
            <person name="Moran N.A."/>
        </authorList>
    </citation>
    <scope>NUCLEOTIDE SEQUENCE [LARGE SCALE GENOMIC DNA]</scope>
    <source>
        <strain evidence="1 2">Occ4-2</strain>
    </source>
</reference>
<dbReference type="AlphaFoldDB" id="A0A2N9XKY7"/>
<evidence type="ECO:0000313" key="2">
    <source>
        <dbReference type="Proteomes" id="UP000231484"/>
    </source>
</evidence>
<dbReference type="Proteomes" id="UP000231484">
    <property type="component" value="Unassembled WGS sequence"/>
</dbReference>
<accession>A0A2N9XKY7</accession>
<dbReference type="EMBL" id="MEIQ01000051">
    <property type="protein sequence ID" value="PIT48992.1"/>
    <property type="molecule type" value="Genomic_DNA"/>
</dbReference>
<protein>
    <submittedName>
        <fullName evidence="1">Uncharacterized protein</fullName>
    </submittedName>
</protein>
<comment type="caution">
    <text evidence="1">The sequence shown here is derived from an EMBL/GenBank/DDBJ whole genome shotgun (WGS) entry which is preliminary data.</text>
</comment>
<sequence length="285" mass="32988">MPELITHTMKSAPKITLNADIFSIDQIPAAMDNMGWKVAPQLMRHWFSGKPAKGFNEMEKKAYMTGPAINIPSQHVNDSIVKMEWALRYKPVQKGFVKLKADWASEKGKIELRKQLVKNNGILRHYRDVREIDTLTVVNSTKIGDYLWGLGETINDYFGAIGKGNLKVAPQGYQDKFQGKDVFITEAIGFYIKDSYDFLGNEFLGIWNKKGILSKKQALQYMNAYDLKKWKFLYDMGMQWTVPVYNKDFREWQRIRNTGIDFIVFSDVLWIPPLSDDKIIELLNK</sequence>
<dbReference type="Pfam" id="PF19940">
    <property type="entry name" value="DUF6402"/>
    <property type="match status" value="1"/>
</dbReference>
<dbReference type="InterPro" id="IPR045646">
    <property type="entry name" value="DUF6402"/>
</dbReference>
<name>A0A2N9XKY7_9NEIS</name>